<gene>
    <name evidence="1" type="ORF">E4U43_004527</name>
</gene>
<evidence type="ECO:0000313" key="2">
    <source>
        <dbReference type="Proteomes" id="UP000748025"/>
    </source>
</evidence>
<accession>A0A9P7STW7</accession>
<dbReference type="Proteomes" id="UP000748025">
    <property type="component" value="Unassembled WGS sequence"/>
</dbReference>
<keyword evidence="2" id="KW-1185">Reference proteome</keyword>
<sequence>MASGTLNLGLGFWFGHWWRDGVANPHSGLCSDIYIIDRILDRAVLVPFGVLADSDRSIASLGSPLYTRNVASHSTVGSVRKFSDAPAMTMLLPSR</sequence>
<protein>
    <submittedName>
        <fullName evidence="1">Uncharacterized protein</fullName>
    </submittedName>
</protein>
<dbReference type="EMBL" id="SRPW01002951">
    <property type="protein sequence ID" value="KAG5989309.1"/>
    <property type="molecule type" value="Genomic_DNA"/>
</dbReference>
<organism evidence="1 2">
    <name type="scientific">Claviceps pusilla</name>
    <dbReference type="NCBI Taxonomy" id="123648"/>
    <lineage>
        <taxon>Eukaryota</taxon>
        <taxon>Fungi</taxon>
        <taxon>Dikarya</taxon>
        <taxon>Ascomycota</taxon>
        <taxon>Pezizomycotina</taxon>
        <taxon>Sordariomycetes</taxon>
        <taxon>Hypocreomycetidae</taxon>
        <taxon>Hypocreales</taxon>
        <taxon>Clavicipitaceae</taxon>
        <taxon>Claviceps</taxon>
    </lineage>
</organism>
<evidence type="ECO:0000313" key="1">
    <source>
        <dbReference type="EMBL" id="KAG5989309.1"/>
    </source>
</evidence>
<proteinExistence type="predicted"/>
<reference evidence="1" key="1">
    <citation type="journal article" date="2020" name="bioRxiv">
        <title>Whole genome comparisons of ergot fungi reveals the divergence and evolution of species within the genus Claviceps are the result of varying mechanisms driving genome evolution and host range expansion.</title>
        <authorList>
            <person name="Wyka S.A."/>
            <person name="Mondo S.J."/>
            <person name="Liu M."/>
            <person name="Dettman J."/>
            <person name="Nalam V."/>
            <person name="Broders K.D."/>
        </authorList>
    </citation>
    <scope>NUCLEOTIDE SEQUENCE</scope>
    <source>
        <strain evidence="1">CCC 602</strain>
    </source>
</reference>
<name>A0A9P7STW7_9HYPO</name>
<comment type="caution">
    <text evidence="1">The sequence shown here is derived from an EMBL/GenBank/DDBJ whole genome shotgun (WGS) entry which is preliminary data.</text>
</comment>
<dbReference type="AlphaFoldDB" id="A0A9P7STW7"/>